<accession>A0A154PL74</accession>
<reference evidence="1 2" key="1">
    <citation type="submission" date="2015-07" db="EMBL/GenBank/DDBJ databases">
        <title>The genome of Dufourea novaeangliae.</title>
        <authorList>
            <person name="Pan H."/>
            <person name="Kapheim K."/>
        </authorList>
    </citation>
    <scope>NUCLEOTIDE SEQUENCE [LARGE SCALE GENOMIC DNA]</scope>
    <source>
        <strain evidence="1">0120121106</strain>
        <tissue evidence="1">Whole body</tissue>
    </source>
</reference>
<evidence type="ECO:0000313" key="2">
    <source>
        <dbReference type="Proteomes" id="UP000076502"/>
    </source>
</evidence>
<dbReference type="EMBL" id="KQ434959">
    <property type="protein sequence ID" value="KZC12631.1"/>
    <property type="molecule type" value="Genomic_DNA"/>
</dbReference>
<keyword evidence="2" id="KW-1185">Reference proteome</keyword>
<gene>
    <name evidence="1" type="ORF">WN55_04794</name>
</gene>
<proteinExistence type="predicted"/>
<name>A0A154PL74_DUFNO</name>
<dbReference type="AlphaFoldDB" id="A0A154PL74"/>
<protein>
    <submittedName>
        <fullName evidence="1">Uncharacterized protein</fullName>
    </submittedName>
</protein>
<sequence length="52" mass="5961">MQRGNRERRLKPEPAICITVRFYRRIELLSPTADMYIDASSTQGKCLLPPAP</sequence>
<evidence type="ECO:0000313" key="1">
    <source>
        <dbReference type="EMBL" id="KZC12631.1"/>
    </source>
</evidence>
<dbReference type="Proteomes" id="UP000076502">
    <property type="component" value="Unassembled WGS sequence"/>
</dbReference>
<organism evidence="1 2">
    <name type="scientific">Dufourea novaeangliae</name>
    <name type="common">Sweat bee</name>
    <dbReference type="NCBI Taxonomy" id="178035"/>
    <lineage>
        <taxon>Eukaryota</taxon>
        <taxon>Metazoa</taxon>
        <taxon>Ecdysozoa</taxon>
        <taxon>Arthropoda</taxon>
        <taxon>Hexapoda</taxon>
        <taxon>Insecta</taxon>
        <taxon>Pterygota</taxon>
        <taxon>Neoptera</taxon>
        <taxon>Endopterygota</taxon>
        <taxon>Hymenoptera</taxon>
        <taxon>Apocrita</taxon>
        <taxon>Aculeata</taxon>
        <taxon>Apoidea</taxon>
        <taxon>Anthophila</taxon>
        <taxon>Halictidae</taxon>
        <taxon>Rophitinae</taxon>
        <taxon>Dufourea</taxon>
    </lineage>
</organism>